<name>A0A7C0VC95_UNCW3</name>
<dbReference type="PANTHER" id="PTHR43693">
    <property type="entry name" value="PROTEIN PHOSPHATASE CHEZ"/>
    <property type="match status" value="1"/>
</dbReference>
<feature type="domain" description="CheC-like protein" evidence="3">
    <location>
        <begin position="10"/>
        <end position="45"/>
    </location>
</feature>
<dbReference type="InterPro" id="IPR028976">
    <property type="entry name" value="CheC-like_sf"/>
</dbReference>
<organism evidence="4">
    <name type="scientific">candidate division WOR-3 bacterium</name>
    <dbReference type="NCBI Taxonomy" id="2052148"/>
    <lineage>
        <taxon>Bacteria</taxon>
        <taxon>Bacteria division WOR-3</taxon>
    </lineage>
</organism>
<dbReference type="Gene3D" id="3.40.1550.10">
    <property type="entry name" value="CheC-like"/>
    <property type="match status" value="1"/>
</dbReference>
<keyword evidence="2" id="KW-0378">Hydrolase</keyword>
<evidence type="ECO:0000256" key="2">
    <source>
        <dbReference type="ARBA" id="ARBA00022801"/>
    </source>
</evidence>
<gene>
    <name evidence="4" type="ORF">ENF18_00120</name>
</gene>
<dbReference type="EMBL" id="DQWE01000007">
    <property type="protein sequence ID" value="HDI82178.1"/>
    <property type="molecule type" value="Genomic_DNA"/>
</dbReference>
<dbReference type="GO" id="GO:0016787">
    <property type="term" value="F:hydrolase activity"/>
    <property type="evidence" value="ECO:0007669"/>
    <property type="project" value="UniProtKB-KW"/>
</dbReference>
<reference evidence="4" key="1">
    <citation type="journal article" date="2020" name="mSystems">
        <title>Genome- and Community-Level Interaction Insights into Carbon Utilization and Element Cycling Functions of Hydrothermarchaeota in Hydrothermal Sediment.</title>
        <authorList>
            <person name="Zhou Z."/>
            <person name="Liu Y."/>
            <person name="Xu W."/>
            <person name="Pan J."/>
            <person name="Luo Z.H."/>
            <person name="Li M."/>
        </authorList>
    </citation>
    <scope>NUCLEOTIDE SEQUENCE [LARGE SCALE GENOMIC DNA]</scope>
    <source>
        <strain evidence="4">HyVt-102</strain>
    </source>
</reference>
<proteinExistence type="predicted"/>
<dbReference type="PANTHER" id="PTHR43693:SF1">
    <property type="entry name" value="PROTEIN PHOSPHATASE CHEZ"/>
    <property type="match status" value="1"/>
</dbReference>
<accession>A0A7C0VC95</accession>
<dbReference type="Proteomes" id="UP000885847">
    <property type="component" value="Unassembled WGS sequence"/>
</dbReference>
<dbReference type="Pfam" id="PF04509">
    <property type="entry name" value="CheC"/>
    <property type="match status" value="2"/>
</dbReference>
<evidence type="ECO:0000313" key="4">
    <source>
        <dbReference type="EMBL" id="HDI82178.1"/>
    </source>
</evidence>
<sequence length="207" mass="22736">MRLKDLNKLHLDGIKEAANIGSGHAATALSQMMGKSIMVSVPEVKVLKLEEVPYIFGEKTPVVAAVLTNFFGDITGRNLLVFPEDKARLLVDILLAKNPGETVGFGEMEISSLKEIANIVSSSYLSAISEFLGIMVLPSVPSFTLDDLAAVLTSVYLQFTDEDDREYAFCVETSFYFTEEAVKLEGYLLMIPDKMGLERMLKSLGLL</sequence>
<protein>
    <submittedName>
        <fullName evidence="4">Chemotaxis protein CheC</fullName>
    </submittedName>
</protein>
<dbReference type="InterPro" id="IPR050992">
    <property type="entry name" value="CheZ_family_phosphatases"/>
</dbReference>
<dbReference type="GO" id="GO:0006935">
    <property type="term" value="P:chemotaxis"/>
    <property type="evidence" value="ECO:0007669"/>
    <property type="project" value="UniProtKB-KW"/>
</dbReference>
<evidence type="ECO:0000256" key="1">
    <source>
        <dbReference type="ARBA" id="ARBA00022500"/>
    </source>
</evidence>
<comment type="caution">
    <text evidence="4">The sequence shown here is derived from an EMBL/GenBank/DDBJ whole genome shotgun (WGS) entry which is preliminary data.</text>
</comment>
<keyword evidence="1" id="KW-0145">Chemotaxis</keyword>
<dbReference type="CDD" id="cd17909">
    <property type="entry name" value="CheC_ClassI"/>
    <property type="match status" value="1"/>
</dbReference>
<evidence type="ECO:0000259" key="3">
    <source>
        <dbReference type="Pfam" id="PF04509"/>
    </source>
</evidence>
<feature type="domain" description="CheC-like protein" evidence="3">
    <location>
        <begin position="108"/>
        <end position="143"/>
    </location>
</feature>
<dbReference type="InterPro" id="IPR007597">
    <property type="entry name" value="CheC"/>
</dbReference>
<dbReference type="AlphaFoldDB" id="A0A7C0VC95"/>
<dbReference type="SUPFAM" id="SSF103039">
    <property type="entry name" value="CheC-like"/>
    <property type="match status" value="1"/>
</dbReference>